<gene>
    <name evidence="2" type="ORF">CBS1_08305</name>
</gene>
<organism evidence="2 3">
    <name type="scientific">Fervidobacterium changbaicum</name>
    <dbReference type="NCBI Taxonomy" id="310769"/>
    <lineage>
        <taxon>Bacteria</taxon>
        <taxon>Thermotogati</taxon>
        <taxon>Thermotogota</taxon>
        <taxon>Thermotogae</taxon>
        <taxon>Thermotogales</taxon>
        <taxon>Fervidobacteriaceae</taxon>
        <taxon>Fervidobacterium</taxon>
    </lineage>
</organism>
<reference evidence="2 3" key="1">
    <citation type="submission" date="2018-01" db="EMBL/GenBank/DDBJ databases">
        <title>The whole genome sequencing and assembly of Fervidobacterium changbaicum CBS-1 strain.</title>
        <authorList>
            <person name="Kim J.-Y."/>
            <person name="Park M.-K."/>
            <person name="Yi H."/>
            <person name="Bahn Y.-S."/>
            <person name="Kim J.F."/>
            <person name="Lee D.-W."/>
        </authorList>
    </citation>
    <scope>NUCLEOTIDE SEQUENCE [LARGE SCALE GENOMIC DNA]</scope>
    <source>
        <strain evidence="2 3">CBS-1</strain>
    </source>
</reference>
<dbReference type="Proteomes" id="UP000288947">
    <property type="component" value="Chromosome"/>
</dbReference>
<dbReference type="AlphaFoldDB" id="A0AAE5XBU8"/>
<keyword evidence="1" id="KW-0472">Membrane</keyword>
<name>A0AAE5XBU8_9BACT</name>
<keyword evidence="3" id="KW-1185">Reference proteome</keyword>
<accession>A0AAE5XBU8</accession>
<dbReference type="InterPro" id="IPR032602">
    <property type="entry name" value="DUF4899"/>
</dbReference>
<dbReference type="EMBL" id="CP026721">
    <property type="protein sequence ID" value="QAV33718.1"/>
    <property type="molecule type" value="Genomic_DNA"/>
</dbReference>
<sequence length="328" mass="37293">MDLYFIKVRARSKGTAEEIVGYFFGKTNGAPDFDFLVVPLRYSEVVDNITLDEDLREFKEKLDKAKQKVKEIPGVYDVTIAFIAYLNNMMNRRGKIPLGIEFSTAIKENDTEVLRVIISDLLEEWSPKMEVFVKAQGLLLEEYSAYTFLSMQEDFSDENVAKVYTRPDVADLPEVFPVIDPINGTSIVQFDVGDKIPVVILNPGKYEKQIREKFPNFDKDKLSIEATILSKELVRVKGGNLYLVKVELDEGLIAKGLVSPALKILSDEAYFEKRRRQRVVEQKEPTEKYPKTIKVEIPSTTGSELLISLMTTLLITGALLIIIYLFAK</sequence>
<feature type="transmembrane region" description="Helical" evidence="1">
    <location>
        <begin position="305"/>
        <end position="327"/>
    </location>
</feature>
<evidence type="ECO:0000313" key="3">
    <source>
        <dbReference type="Proteomes" id="UP000288947"/>
    </source>
</evidence>
<keyword evidence="1" id="KW-1133">Transmembrane helix</keyword>
<proteinExistence type="predicted"/>
<evidence type="ECO:0000256" key="1">
    <source>
        <dbReference type="SAM" id="Phobius"/>
    </source>
</evidence>
<keyword evidence="1" id="KW-0812">Transmembrane</keyword>
<evidence type="ECO:0000313" key="2">
    <source>
        <dbReference type="EMBL" id="QAV33718.1"/>
    </source>
</evidence>
<protein>
    <submittedName>
        <fullName evidence="2">DUF4899 domain-containing protein</fullName>
    </submittedName>
</protein>
<dbReference type="RefSeq" id="WP_090222575.1">
    <property type="nucleotide sequence ID" value="NZ_CP026721.1"/>
</dbReference>
<dbReference type="Pfam" id="PF16240">
    <property type="entry name" value="DUF4899"/>
    <property type="match status" value="1"/>
</dbReference>